<evidence type="ECO:0000256" key="6">
    <source>
        <dbReference type="ARBA" id="ARBA00023315"/>
    </source>
</evidence>
<dbReference type="AlphaFoldDB" id="A0A7D7RMF0"/>
<evidence type="ECO:0000256" key="1">
    <source>
        <dbReference type="ARBA" id="ARBA00004496"/>
    </source>
</evidence>
<dbReference type="PROSITE" id="PS51191">
    <property type="entry name" value="FEMABX"/>
    <property type="match status" value="1"/>
</dbReference>
<dbReference type="InterPro" id="IPR050644">
    <property type="entry name" value="PG_Glycine_Bridge_Synth"/>
</dbReference>
<dbReference type="Gene3D" id="3.40.630.30">
    <property type="match status" value="1"/>
</dbReference>
<gene>
    <name evidence="13" type="ORF">H1Q58_11845</name>
</gene>
<organism evidence="13 14">
    <name type="scientific">Planococcus maritimus</name>
    <dbReference type="NCBI Taxonomy" id="192421"/>
    <lineage>
        <taxon>Bacteria</taxon>
        <taxon>Bacillati</taxon>
        <taxon>Bacillota</taxon>
        <taxon>Bacilli</taxon>
        <taxon>Bacillales</taxon>
        <taxon>Caryophanaceae</taxon>
        <taxon>Planococcus</taxon>
    </lineage>
</organism>
<comment type="catalytic activity">
    <reaction evidence="11">
        <text>beta-D-GlcNAc-(1-&gt;4)-Mur2Ac(oyl-L-Ala-D-isoglutaminyl-L-Lys-D-Ala-D-Ala)-di-trans,octa-cis-undecaprenyl diphosphate + glycyl-tRNA(Gly) = beta-D-GlcNAc-(1-&gt;4)-Mur2Ac(oyl-L-Ala-D-isoglutaminyl-L-Lys-(N(6)-Gly)-D-Ala-D-Ala)-di-trans,octa-cis-undecaprenyl diphosphate + tRNA(Gly) + H(+)</text>
        <dbReference type="Rhea" id="RHEA:30435"/>
        <dbReference type="Rhea" id="RHEA-COMP:9664"/>
        <dbReference type="Rhea" id="RHEA-COMP:9683"/>
        <dbReference type="ChEBI" id="CHEBI:15378"/>
        <dbReference type="ChEBI" id="CHEBI:62233"/>
        <dbReference type="ChEBI" id="CHEBI:62234"/>
        <dbReference type="ChEBI" id="CHEBI:78442"/>
        <dbReference type="ChEBI" id="CHEBI:78522"/>
        <dbReference type="EC" id="2.3.2.16"/>
    </reaction>
</comment>
<dbReference type="GO" id="GO:0071555">
    <property type="term" value="P:cell wall organization"/>
    <property type="evidence" value="ECO:0007669"/>
    <property type="project" value="UniProtKB-KW"/>
</dbReference>
<keyword evidence="4" id="KW-0133">Cell shape</keyword>
<evidence type="ECO:0000256" key="4">
    <source>
        <dbReference type="ARBA" id="ARBA00022960"/>
    </source>
</evidence>
<keyword evidence="14" id="KW-1185">Reference proteome</keyword>
<proteinExistence type="inferred from homology"/>
<dbReference type="EC" id="2.3.2.16" evidence="8"/>
<evidence type="ECO:0000256" key="2">
    <source>
        <dbReference type="ARBA" id="ARBA00009943"/>
    </source>
</evidence>
<keyword evidence="3 13" id="KW-0808">Transferase</keyword>
<dbReference type="PANTHER" id="PTHR36174">
    <property type="entry name" value="LIPID II:GLYCINE GLYCYLTRANSFERASE"/>
    <property type="match status" value="1"/>
</dbReference>
<keyword evidence="5" id="KW-0573">Peptidoglycan synthesis</keyword>
<sequence length="339" mass="39793">MKDLYFERNYGRLYEAIENGRCEVFNFDHPLGRIHHQFIRREIPIPIAGRPYFDIVTPYGYGGPIIKNCKEGQRGQLVKAFEKAFQQYCTEKGIVSEFIRFHPISGNALDFKECYEVSYLRETVGTTLAAYDDPVQREFSKTTKKNIRKALEAGVIYEIIEHPKSLREFKDIYHETMKRNNADAYYYFEDDYFMECLKYFADCIVLTKAIHKRQVIGMGLNFTYENRIHTHLSGTLSESHHLYPAYILQYALAVWGKQNGYELIHDGGGRTNDPNDSLLMFKKQFGKNTRFDFYVGKKIWNLAVYKKLCKLKGVETATDYFPAYRCKQHVKASRVKRRI</sequence>
<evidence type="ECO:0000313" key="13">
    <source>
        <dbReference type="EMBL" id="QMT16659.1"/>
    </source>
</evidence>
<comment type="similarity">
    <text evidence="2">Belongs to the FemABX family.</text>
</comment>
<dbReference type="GO" id="GO:0009252">
    <property type="term" value="P:peptidoglycan biosynthetic process"/>
    <property type="evidence" value="ECO:0007669"/>
    <property type="project" value="UniProtKB-KW"/>
</dbReference>
<feature type="domain" description="BioF2-like acetyltransferase" evidence="12">
    <location>
        <begin position="139"/>
        <end position="270"/>
    </location>
</feature>
<evidence type="ECO:0000256" key="5">
    <source>
        <dbReference type="ARBA" id="ARBA00022984"/>
    </source>
</evidence>
<dbReference type="GO" id="GO:0016755">
    <property type="term" value="F:aminoacyltransferase activity"/>
    <property type="evidence" value="ECO:0007669"/>
    <property type="project" value="InterPro"/>
</dbReference>
<dbReference type="KEGG" id="pdec:H1Q58_11845"/>
<reference evidence="13 14" key="1">
    <citation type="submission" date="2020-07" db="EMBL/GenBank/DDBJ databases">
        <title>Screening of a cold-adapted Planococcus bacterium producing protease in traditional shrimp paste and protease identification by genome sequencing.</title>
        <authorList>
            <person name="Gao R."/>
            <person name="Leng W."/>
            <person name="Chu Q."/>
            <person name="Wu X."/>
            <person name="Liu H."/>
            <person name="Li X."/>
        </authorList>
    </citation>
    <scope>NUCLEOTIDE SEQUENCE [LARGE SCALE GENOMIC DNA]</scope>
    <source>
        <strain evidence="13 14">XJ11</strain>
    </source>
</reference>
<evidence type="ECO:0000256" key="3">
    <source>
        <dbReference type="ARBA" id="ARBA00022679"/>
    </source>
</evidence>
<name>A0A7D7RMF0_PLAMR</name>
<keyword evidence="6" id="KW-0012">Acyltransferase</keyword>
<evidence type="ECO:0000256" key="10">
    <source>
        <dbReference type="ARBA" id="ARBA00042933"/>
    </source>
</evidence>
<evidence type="ECO:0000256" key="9">
    <source>
        <dbReference type="ARBA" id="ARBA00040679"/>
    </source>
</evidence>
<dbReference type="PANTHER" id="PTHR36174:SF1">
    <property type="entry name" value="LIPID II:GLYCINE GLYCYLTRANSFERASE"/>
    <property type="match status" value="1"/>
</dbReference>
<dbReference type="Proteomes" id="UP000514716">
    <property type="component" value="Chromosome"/>
</dbReference>
<dbReference type="InterPro" id="IPR038740">
    <property type="entry name" value="BioF2-like_GNAT_dom"/>
</dbReference>
<evidence type="ECO:0000313" key="14">
    <source>
        <dbReference type="Proteomes" id="UP000514716"/>
    </source>
</evidence>
<dbReference type="InterPro" id="IPR016181">
    <property type="entry name" value="Acyl_CoA_acyltransferase"/>
</dbReference>
<dbReference type="SUPFAM" id="SSF55729">
    <property type="entry name" value="Acyl-CoA N-acyltransferases (Nat)"/>
    <property type="match status" value="1"/>
</dbReference>
<dbReference type="Pfam" id="PF13480">
    <property type="entry name" value="Acetyltransf_6"/>
    <property type="match status" value="1"/>
</dbReference>
<keyword evidence="7" id="KW-0961">Cell wall biogenesis/degradation</keyword>
<evidence type="ECO:0000256" key="7">
    <source>
        <dbReference type="ARBA" id="ARBA00023316"/>
    </source>
</evidence>
<dbReference type="GO" id="GO:0005737">
    <property type="term" value="C:cytoplasm"/>
    <property type="evidence" value="ECO:0007669"/>
    <property type="project" value="UniProtKB-SubCell"/>
</dbReference>
<evidence type="ECO:0000259" key="12">
    <source>
        <dbReference type="Pfam" id="PF13480"/>
    </source>
</evidence>
<dbReference type="RefSeq" id="WP_182091612.1">
    <property type="nucleotide sequence ID" value="NZ_CP059540.1"/>
</dbReference>
<protein>
    <recommendedName>
        <fullName evidence="9">Lipid II:glycine glycyltransferase</fullName>
        <ecNumber evidence="8">2.3.2.16</ecNumber>
    </recommendedName>
    <alternativeName>
        <fullName evidence="10">Factor essential for expression of methicillin resistance X</fullName>
    </alternativeName>
</protein>
<dbReference type="InterPro" id="IPR003447">
    <property type="entry name" value="FEMABX"/>
</dbReference>
<dbReference type="EMBL" id="CP059540">
    <property type="protein sequence ID" value="QMT16659.1"/>
    <property type="molecule type" value="Genomic_DNA"/>
</dbReference>
<accession>A0A7D7RMF0</accession>
<evidence type="ECO:0000256" key="11">
    <source>
        <dbReference type="ARBA" id="ARBA00048654"/>
    </source>
</evidence>
<dbReference type="GO" id="GO:0008360">
    <property type="term" value="P:regulation of cell shape"/>
    <property type="evidence" value="ECO:0007669"/>
    <property type="project" value="UniProtKB-KW"/>
</dbReference>
<evidence type="ECO:0000256" key="8">
    <source>
        <dbReference type="ARBA" id="ARBA00039074"/>
    </source>
</evidence>
<comment type="subcellular location">
    <subcellularLocation>
        <location evidence="1">Cytoplasm</location>
    </subcellularLocation>
</comment>